<feature type="domain" description="Sulfatase N-terminal" evidence="10">
    <location>
        <begin position="263"/>
        <end position="546"/>
    </location>
</feature>
<dbReference type="GO" id="GO:0005886">
    <property type="term" value="C:plasma membrane"/>
    <property type="evidence" value="ECO:0007669"/>
    <property type="project" value="UniProtKB-SubCell"/>
</dbReference>
<dbReference type="PANTHER" id="PTHR47371:SF3">
    <property type="entry name" value="PHOSPHOGLYCEROL TRANSFERASE I"/>
    <property type="match status" value="1"/>
</dbReference>
<feature type="binding site" evidence="7">
    <location>
        <position position="423"/>
    </location>
    <ligand>
        <name>substrate</name>
    </ligand>
</feature>
<dbReference type="STRING" id="1176587.A8C56_02205"/>
<evidence type="ECO:0000256" key="7">
    <source>
        <dbReference type="PIRSR" id="PIRSR005091-2"/>
    </source>
</evidence>
<keyword evidence="2" id="KW-1003">Cell membrane</keyword>
<dbReference type="InterPro" id="IPR000917">
    <property type="entry name" value="Sulfatase_N"/>
</dbReference>
<evidence type="ECO:0000259" key="10">
    <source>
        <dbReference type="Pfam" id="PF00884"/>
    </source>
</evidence>
<evidence type="ECO:0000256" key="2">
    <source>
        <dbReference type="ARBA" id="ARBA00022475"/>
    </source>
</evidence>
<feature type="active site" evidence="6">
    <location>
        <position position="311"/>
    </location>
</feature>
<evidence type="ECO:0000256" key="9">
    <source>
        <dbReference type="SAM" id="Phobius"/>
    </source>
</evidence>
<dbReference type="SUPFAM" id="SSF53649">
    <property type="entry name" value="Alkaline phosphatase-like"/>
    <property type="match status" value="1"/>
</dbReference>
<evidence type="ECO:0000313" key="12">
    <source>
        <dbReference type="Proteomes" id="UP000077667"/>
    </source>
</evidence>
<accession>A0A1A9HX39</accession>
<dbReference type="InterPro" id="IPR050448">
    <property type="entry name" value="OpgB/LTA_synthase_biosynth"/>
</dbReference>
<feature type="transmembrane region" description="Helical" evidence="9">
    <location>
        <begin position="44"/>
        <end position="61"/>
    </location>
</feature>
<proteinExistence type="predicted"/>
<gene>
    <name evidence="11" type="ORF">A8C56_02205</name>
</gene>
<dbReference type="KEGG" id="nia:A8C56_02205"/>
<dbReference type="InterPro" id="IPR012160">
    <property type="entry name" value="LtaS-like"/>
</dbReference>
<dbReference type="EMBL" id="CP015772">
    <property type="protein sequence ID" value="ANH79946.1"/>
    <property type="molecule type" value="Genomic_DNA"/>
</dbReference>
<evidence type="ECO:0000256" key="3">
    <source>
        <dbReference type="ARBA" id="ARBA00022692"/>
    </source>
</evidence>
<feature type="transmembrane region" description="Helical" evidence="9">
    <location>
        <begin position="126"/>
        <end position="144"/>
    </location>
</feature>
<evidence type="ECO:0000256" key="8">
    <source>
        <dbReference type="PIRSR" id="PIRSR005091-3"/>
    </source>
</evidence>
<dbReference type="AlphaFoldDB" id="A0A1A9HX39"/>
<dbReference type="PANTHER" id="PTHR47371">
    <property type="entry name" value="LIPOTEICHOIC ACID SYNTHASE"/>
    <property type="match status" value="1"/>
</dbReference>
<evidence type="ECO:0000313" key="11">
    <source>
        <dbReference type="EMBL" id="ANH79946.1"/>
    </source>
</evidence>
<keyword evidence="12" id="KW-1185">Reference proteome</keyword>
<sequence>MGIVLGGLFFIFRLITFFAFRPPGISFTDCIPAFILGIQYDLRWVSIFLLPIILFSYQRSFSPFYSAGNKRFWTWYLAVASFLLFLFFIADLVSFSYNRTRLDAGAMNFVEDPGISLNMIWQTYPLIWILIGLAAAVICFKWALNKSHWQVINLTDGKAIAHRKPPFVITAIIMALLIYGKVDNKPLKWKDAFALKDSFKTYLALNPLQNFFSTMRLRKPVVNEKGARESFRIMANFLQFPSNAPFGFQRTVAPYATGIESKPNIVLVICESYSMYKSSMSGNKLDATPYFDSLSQKGIFFERCFTPHFSTARGLFAIITGIPDVQLFKFSTRNPDALDQRTIINDFTDYSKHYFLGGNPEFNNFEGLLKNIDSLQLHTEATIHAPRLNVWGVSDKDLFLTANKVFKEQQRPFFAIVQTSDNHRPYTIPETDSDFVKKSITNEELAANGFESLNEYNAFRYADYCIQQFIEAARKEAYFHNTIFVFIGDHGVAGNATSVYPMPWTSQRLSDEHVPFLIYAPYLVNPQLRKETVSQIDVLPTIAGLVQRPYTNSTLGRDLLNPAKKGNIAFITNTAGKIGIVNDQFYYVKNLEFSEEDLVPLDTTARYTAPELSVIRKKMGELARAYYLTAQYLLVNNK</sequence>
<keyword evidence="4 9" id="KW-1133">Transmembrane helix</keyword>
<name>A0A1A9HX39_9BACT</name>
<organism evidence="11 12">
    <name type="scientific">Niabella ginsenosidivorans</name>
    <dbReference type="NCBI Taxonomy" id="1176587"/>
    <lineage>
        <taxon>Bacteria</taxon>
        <taxon>Pseudomonadati</taxon>
        <taxon>Bacteroidota</taxon>
        <taxon>Chitinophagia</taxon>
        <taxon>Chitinophagales</taxon>
        <taxon>Chitinophagaceae</taxon>
        <taxon>Niabella</taxon>
    </lineage>
</organism>
<feature type="transmembrane region" description="Helical" evidence="9">
    <location>
        <begin position="73"/>
        <end position="97"/>
    </location>
</feature>
<dbReference type="InterPro" id="IPR017850">
    <property type="entry name" value="Alkaline_phosphatase_core_sf"/>
</dbReference>
<dbReference type="Proteomes" id="UP000077667">
    <property type="component" value="Chromosome"/>
</dbReference>
<evidence type="ECO:0000256" key="6">
    <source>
        <dbReference type="PIRSR" id="PIRSR005091-1"/>
    </source>
</evidence>
<comment type="subcellular location">
    <subcellularLocation>
        <location evidence="1">Cell membrane</location>
        <topology evidence="1">Multi-pass membrane protein</topology>
    </subcellularLocation>
</comment>
<keyword evidence="7" id="KW-0479">Metal-binding</keyword>
<dbReference type="PIRSF" id="PIRSF005091">
    <property type="entry name" value="Mmb_sulf_HI1246"/>
    <property type="match status" value="1"/>
</dbReference>
<feature type="binding site" evidence="8">
    <location>
        <position position="489"/>
    </location>
    <ligand>
        <name>Mn(2+)</name>
        <dbReference type="ChEBI" id="CHEBI:29035"/>
    </ligand>
</feature>
<feature type="binding site" evidence="8">
    <location>
        <position position="311"/>
    </location>
    <ligand>
        <name>Mn(2+)</name>
        <dbReference type="ChEBI" id="CHEBI:29035"/>
    </ligand>
</feature>
<protein>
    <recommendedName>
        <fullName evidence="10">Sulfatase N-terminal domain-containing protein</fullName>
    </recommendedName>
</protein>
<feature type="binding site" evidence="8">
    <location>
        <position position="490"/>
    </location>
    <ligand>
        <name>Mn(2+)</name>
        <dbReference type="ChEBI" id="CHEBI:29035"/>
    </ligand>
</feature>
<feature type="transmembrane region" description="Helical" evidence="9">
    <location>
        <begin position="165"/>
        <end position="182"/>
    </location>
</feature>
<dbReference type="Pfam" id="PF00884">
    <property type="entry name" value="Sulfatase"/>
    <property type="match status" value="1"/>
</dbReference>
<evidence type="ECO:0000256" key="5">
    <source>
        <dbReference type="ARBA" id="ARBA00023136"/>
    </source>
</evidence>
<reference evidence="11 12" key="1">
    <citation type="submission" date="2016-05" db="EMBL/GenBank/DDBJ databases">
        <title>Niabella ginsenosidivorans BS26 whole genome sequencing.</title>
        <authorList>
            <person name="Im W.T."/>
            <person name="Siddiqi M.Z."/>
        </authorList>
    </citation>
    <scope>NUCLEOTIDE SEQUENCE [LARGE SCALE GENOMIC DNA]</scope>
    <source>
        <strain evidence="11 12">BS26</strain>
    </source>
</reference>
<keyword evidence="3 9" id="KW-0812">Transmembrane</keyword>
<dbReference type="GO" id="GO:0046872">
    <property type="term" value="F:metal ion binding"/>
    <property type="evidence" value="ECO:0007669"/>
    <property type="project" value="UniProtKB-KW"/>
</dbReference>
<dbReference type="Gene3D" id="3.40.720.10">
    <property type="entry name" value="Alkaline Phosphatase, subunit A"/>
    <property type="match status" value="1"/>
</dbReference>
<dbReference type="CDD" id="cd16015">
    <property type="entry name" value="LTA_synthase"/>
    <property type="match status" value="1"/>
</dbReference>
<evidence type="ECO:0000256" key="4">
    <source>
        <dbReference type="ARBA" id="ARBA00022989"/>
    </source>
</evidence>
<feature type="binding site" evidence="8">
    <location>
        <position position="271"/>
    </location>
    <ligand>
        <name>Mn(2+)</name>
        <dbReference type="ChEBI" id="CHEBI:29035"/>
    </ligand>
</feature>
<keyword evidence="7" id="KW-0464">Manganese</keyword>
<evidence type="ECO:0000256" key="1">
    <source>
        <dbReference type="ARBA" id="ARBA00004651"/>
    </source>
</evidence>
<keyword evidence="5 9" id="KW-0472">Membrane</keyword>